<gene>
    <name evidence="2" type="ORF">C8Q71DRAFT_180975</name>
</gene>
<accession>A0ABQ8K968</accession>
<keyword evidence="3" id="KW-1185">Reference proteome</keyword>
<comment type="caution">
    <text evidence="2">The sequence shown here is derived from an EMBL/GenBank/DDBJ whole genome shotgun (WGS) entry which is preliminary data.</text>
</comment>
<name>A0ABQ8K968_9APHY</name>
<dbReference type="RefSeq" id="XP_047776136.1">
    <property type="nucleotide sequence ID" value="XM_047916808.1"/>
</dbReference>
<proteinExistence type="predicted"/>
<dbReference type="Proteomes" id="UP000814176">
    <property type="component" value="Unassembled WGS sequence"/>
</dbReference>
<protein>
    <submittedName>
        <fullName evidence="2">Uncharacterized protein</fullName>
    </submittedName>
</protein>
<feature type="region of interest" description="Disordered" evidence="1">
    <location>
        <begin position="155"/>
        <end position="174"/>
    </location>
</feature>
<dbReference type="EMBL" id="JADCUA010000018">
    <property type="protein sequence ID" value="KAH9833396.1"/>
    <property type="molecule type" value="Genomic_DNA"/>
</dbReference>
<feature type="region of interest" description="Disordered" evidence="1">
    <location>
        <begin position="194"/>
        <end position="213"/>
    </location>
</feature>
<organism evidence="2 3">
    <name type="scientific">Rhodofomes roseus</name>
    <dbReference type="NCBI Taxonomy" id="34475"/>
    <lineage>
        <taxon>Eukaryota</taxon>
        <taxon>Fungi</taxon>
        <taxon>Dikarya</taxon>
        <taxon>Basidiomycota</taxon>
        <taxon>Agaricomycotina</taxon>
        <taxon>Agaricomycetes</taxon>
        <taxon>Polyporales</taxon>
        <taxon>Rhodofomes</taxon>
    </lineage>
</organism>
<evidence type="ECO:0000313" key="2">
    <source>
        <dbReference type="EMBL" id="KAH9833396.1"/>
    </source>
</evidence>
<reference evidence="2 3" key="1">
    <citation type="journal article" date="2021" name="Environ. Microbiol.">
        <title>Gene family expansions and transcriptome signatures uncover fungal adaptations to wood decay.</title>
        <authorList>
            <person name="Hage H."/>
            <person name="Miyauchi S."/>
            <person name="Viragh M."/>
            <person name="Drula E."/>
            <person name="Min B."/>
            <person name="Chaduli D."/>
            <person name="Navarro D."/>
            <person name="Favel A."/>
            <person name="Norest M."/>
            <person name="Lesage-Meessen L."/>
            <person name="Balint B."/>
            <person name="Merenyi Z."/>
            <person name="de Eugenio L."/>
            <person name="Morin E."/>
            <person name="Martinez A.T."/>
            <person name="Baldrian P."/>
            <person name="Stursova M."/>
            <person name="Martinez M.J."/>
            <person name="Novotny C."/>
            <person name="Magnuson J.K."/>
            <person name="Spatafora J.W."/>
            <person name="Maurice S."/>
            <person name="Pangilinan J."/>
            <person name="Andreopoulos W."/>
            <person name="LaButti K."/>
            <person name="Hundley H."/>
            <person name="Na H."/>
            <person name="Kuo A."/>
            <person name="Barry K."/>
            <person name="Lipzen A."/>
            <person name="Henrissat B."/>
            <person name="Riley R."/>
            <person name="Ahrendt S."/>
            <person name="Nagy L.G."/>
            <person name="Grigoriev I.V."/>
            <person name="Martin F."/>
            <person name="Rosso M.N."/>
        </authorList>
    </citation>
    <scope>NUCLEOTIDE SEQUENCE [LARGE SCALE GENOMIC DNA]</scope>
    <source>
        <strain evidence="2 3">CIRM-BRFM 1785</strain>
    </source>
</reference>
<evidence type="ECO:0000313" key="3">
    <source>
        <dbReference type="Proteomes" id="UP000814176"/>
    </source>
</evidence>
<dbReference type="GeneID" id="71997540"/>
<sequence length="213" mass="24048">MPARHALSIPEILLHVSEQLQPDTEFWEERERGHPESRAAALACSARVCEGFREPALRVLWRDIPSIEVLVELVRPSAEGAPVWVSTVSSTELLRHELDVQVLVRSMRAEEWTRFQYHARFVRCCRFPTRERSDKSQNPVNTMLCQQLSIQNSGQPLLPNLRSSSGRRTNPSAHRCSSCSRRLFAGSPSTCATTPMHDDPSLSIGPSMPSRCF</sequence>
<evidence type="ECO:0000256" key="1">
    <source>
        <dbReference type="SAM" id="MobiDB-lite"/>
    </source>
</evidence>